<sequence length="134" mass="14918">MWKKTLSKVEYGSQLLHTFTNELHRPIYSPICEGILVGGKGRWEAEFGGRPEVGRPSLRSGSGQSRLSEVARQPAWWSANLLGGRSTWHLVGRPVAFGLCFQDFQNKSNFPKVLSGAQICFLIKGQDSANTFLH</sequence>
<dbReference type="Proteomes" id="UP001341281">
    <property type="component" value="Chromosome 07"/>
</dbReference>
<protein>
    <submittedName>
        <fullName evidence="1">Uncharacterized protein</fullName>
    </submittedName>
</protein>
<keyword evidence="2" id="KW-1185">Reference proteome</keyword>
<proteinExistence type="predicted"/>
<dbReference type="EMBL" id="CP144751">
    <property type="protein sequence ID" value="WVZ84591.1"/>
    <property type="molecule type" value="Genomic_DNA"/>
</dbReference>
<evidence type="ECO:0000313" key="1">
    <source>
        <dbReference type="EMBL" id="WVZ84591.1"/>
    </source>
</evidence>
<dbReference type="AlphaFoldDB" id="A0AAQ3X4J3"/>
<evidence type="ECO:0000313" key="2">
    <source>
        <dbReference type="Proteomes" id="UP001341281"/>
    </source>
</evidence>
<reference evidence="1 2" key="1">
    <citation type="submission" date="2024-02" db="EMBL/GenBank/DDBJ databases">
        <title>High-quality chromosome-scale genome assembly of Pensacola bahiagrass (Paspalum notatum Flugge var. saurae).</title>
        <authorList>
            <person name="Vega J.M."/>
            <person name="Podio M."/>
            <person name="Orjuela J."/>
            <person name="Siena L.A."/>
            <person name="Pessino S.C."/>
            <person name="Combes M.C."/>
            <person name="Mariac C."/>
            <person name="Albertini E."/>
            <person name="Pupilli F."/>
            <person name="Ortiz J.P.A."/>
            <person name="Leblanc O."/>
        </authorList>
    </citation>
    <scope>NUCLEOTIDE SEQUENCE [LARGE SCALE GENOMIC DNA]</scope>
    <source>
        <strain evidence="1">R1</strain>
        <tissue evidence="1">Leaf</tissue>
    </source>
</reference>
<name>A0AAQ3X4J3_PASNO</name>
<accession>A0AAQ3X4J3</accession>
<organism evidence="1 2">
    <name type="scientific">Paspalum notatum var. saurae</name>
    <dbReference type="NCBI Taxonomy" id="547442"/>
    <lineage>
        <taxon>Eukaryota</taxon>
        <taxon>Viridiplantae</taxon>
        <taxon>Streptophyta</taxon>
        <taxon>Embryophyta</taxon>
        <taxon>Tracheophyta</taxon>
        <taxon>Spermatophyta</taxon>
        <taxon>Magnoliopsida</taxon>
        <taxon>Liliopsida</taxon>
        <taxon>Poales</taxon>
        <taxon>Poaceae</taxon>
        <taxon>PACMAD clade</taxon>
        <taxon>Panicoideae</taxon>
        <taxon>Andropogonodae</taxon>
        <taxon>Paspaleae</taxon>
        <taxon>Paspalinae</taxon>
        <taxon>Paspalum</taxon>
    </lineage>
</organism>
<gene>
    <name evidence="1" type="ORF">U9M48_031614</name>
</gene>